<evidence type="ECO:0000313" key="3">
    <source>
        <dbReference type="Proteomes" id="UP000320735"/>
    </source>
</evidence>
<dbReference type="Proteomes" id="UP000320735">
    <property type="component" value="Unassembled WGS sequence"/>
</dbReference>
<gene>
    <name evidence="2" type="ORF">CA54_33770</name>
</gene>
<keyword evidence="3" id="KW-1185">Reference proteome</keyword>
<proteinExistence type="predicted"/>
<name>A0A5C6BQJ7_9PLAN</name>
<keyword evidence="1" id="KW-1133">Transmembrane helix</keyword>
<feature type="transmembrane region" description="Helical" evidence="1">
    <location>
        <begin position="49"/>
        <end position="70"/>
    </location>
</feature>
<reference evidence="2 3" key="1">
    <citation type="submission" date="2019-02" db="EMBL/GenBank/DDBJ databases">
        <title>Deep-cultivation of Planctomycetes and their phenomic and genomic characterization uncovers novel biology.</title>
        <authorList>
            <person name="Wiegand S."/>
            <person name="Jogler M."/>
            <person name="Boedeker C."/>
            <person name="Pinto D."/>
            <person name="Vollmers J."/>
            <person name="Rivas-Marin E."/>
            <person name="Kohn T."/>
            <person name="Peeters S.H."/>
            <person name="Heuer A."/>
            <person name="Rast P."/>
            <person name="Oberbeckmann S."/>
            <person name="Bunk B."/>
            <person name="Jeske O."/>
            <person name="Meyerdierks A."/>
            <person name="Storesund J.E."/>
            <person name="Kallscheuer N."/>
            <person name="Luecker S."/>
            <person name="Lage O.M."/>
            <person name="Pohl T."/>
            <person name="Merkel B.J."/>
            <person name="Hornburger P."/>
            <person name="Mueller R.-W."/>
            <person name="Bruemmer F."/>
            <person name="Labrenz M."/>
            <person name="Spormann A.M."/>
            <person name="Op Den Camp H."/>
            <person name="Overmann J."/>
            <person name="Amann R."/>
            <person name="Jetten M.S.M."/>
            <person name="Mascher T."/>
            <person name="Medema M.H."/>
            <person name="Devos D.P."/>
            <person name="Kaster A.-K."/>
            <person name="Ovreas L."/>
            <person name="Rohde M."/>
            <person name="Galperin M.Y."/>
            <person name="Jogler C."/>
        </authorList>
    </citation>
    <scope>NUCLEOTIDE SEQUENCE [LARGE SCALE GENOMIC DNA]</scope>
    <source>
        <strain evidence="2 3">CA54</strain>
    </source>
</reference>
<comment type="caution">
    <text evidence="2">The sequence shown here is derived from an EMBL/GenBank/DDBJ whole genome shotgun (WGS) entry which is preliminary data.</text>
</comment>
<sequence length="73" mass="7697">MTNRMTDSPLASQAVGNKLFTECDNPEEIAAAALGQGKQLAKKLEQVVVAYPAVALGAAVATGLVLGWWVKRK</sequence>
<dbReference type="EMBL" id="SJPP01000001">
    <property type="protein sequence ID" value="TWU14510.1"/>
    <property type="molecule type" value="Genomic_DNA"/>
</dbReference>
<evidence type="ECO:0000256" key="1">
    <source>
        <dbReference type="SAM" id="Phobius"/>
    </source>
</evidence>
<dbReference type="RefSeq" id="WP_146371808.1">
    <property type="nucleotide sequence ID" value="NZ_SJPP01000001.1"/>
</dbReference>
<protein>
    <submittedName>
        <fullName evidence="2">Uncharacterized protein</fullName>
    </submittedName>
</protein>
<organism evidence="2 3">
    <name type="scientific">Symmachiella macrocystis</name>
    <dbReference type="NCBI Taxonomy" id="2527985"/>
    <lineage>
        <taxon>Bacteria</taxon>
        <taxon>Pseudomonadati</taxon>
        <taxon>Planctomycetota</taxon>
        <taxon>Planctomycetia</taxon>
        <taxon>Planctomycetales</taxon>
        <taxon>Planctomycetaceae</taxon>
        <taxon>Symmachiella</taxon>
    </lineage>
</organism>
<keyword evidence="1" id="KW-0472">Membrane</keyword>
<evidence type="ECO:0000313" key="2">
    <source>
        <dbReference type="EMBL" id="TWU14510.1"/>
    </source>
</evidence>
<dbReference type="AlphaFoldDB" id="A0A5C6BQJ7"/>
<accession>A0A5C6BQJ7</accession>
<keyword evidence="1" id="KW-0812">Transmembrane</keyword>